<proteinExistence type="predicted"/>
<accession>A0ACC8ENT5</accession>
<reference evidence="1 2" key="1">
    <citation type="journal article" date="2016" name="Nat. Commun.">
        <title>Ectomycorrhizal ecology is imprinted in the genome of the dominant symbiotic fungus Cenococcum geophilum.</title>
        <authorList>
            <consortium name="DOE Joint Genome Institute"/>
            <person name="Peter M."/>
            <person name="Kohler A."/>
            <person name="Ohm R.A."/>
            <person name="Kuo A."/>
            <person name="Krutzmann J."/>
            <person name="Morin E."/>
            <person name="Arend M."/>
            <person name="Barry K.W."/>
            <person name="Binder M."/>
            <person name="Choi C."/>
            <person name="Clum A."/>
            <person name="Copeland A."/>
            <person name="Grisel N."/>
            <person name="Haridas S."/>
            <person name="Kipfer T."/>
            <person name="LaButti K."/>
            <person name="Lindquist E."/>
            <person name="Lipzen A."/>
            <person name="Maire R."/>
            <person name="Meier B."/>
            <person name="Mihaltcheva S."/>
            <person name="Molinier V."/>
            <person name="Murat C."/>
            <person name="Poggeler S."/>
            <person name="Quandt C.A."/>
            <person name="Sperisen C."/>
            <person name="Tritt A."/>
            <person name="Tisserant E."/>
            <person name="Crous P.W."/>
            <person name="Henrissat B."/>
            <person name="Nehls U."/>
            <person name="Egli S."/>
            <person name="Spatafora J.W."/>
            <person name="Grigoriev I.V."/>
            <person name="Martin F.M."/>
        </authorList>
    </citation>
    <scope>NUCLEOTIDE SEQUENCE [LARGE SCALE GENOMIC DNA]</scope>
    <source>
        <strain evidence="1 2">1.58</strain>
    </source>
</reference>
<sequence length="365" mass="41614">EYISQVRSSIFFKCGWILQEWLLSKRLLWYTPHGLFYECQQELPRAYDQSQLAFSRANPDLRAHLQLKASFHFSNTNILDFWYHALEVYSGQHLTKPEKDRIMALSGLAKEVGPTLAAQIDPQNEIYVAGLWLRDLHYGLLWEQDHIAQAWTTKVEKAPSWSFASLMTSVRWPERAKGTQPAFNLNGVCLRCQGEHDNPDHFVFGNHRLRPANAAFNPENFFSCLHLRGKLHTVHVRGYLETEENLQSAALSTAYDTAPKSCNWCAICSAFRPEIIAGWGSLEQMRTDPTTCADFGVAVYTLHVSTRYLRHGIWLKTSNPVLDVLFVKQIDGKGQVYRRLGVGGIADSDLIREFGDAGERNLQLI</sequence>
<dbReference type="EMBL" id="KV748252">
    <property type="protein sequence ID" value="OCK87965.1"/>
    <property type="molecule type" value="Genomic_DNA"/>
</dbReference>
<protein>
    <submittedName>
        <fullName evidence="1">Uncharacterized protein</fullName>
    </submittedName>
</protein>
<keyword evidence="2" id="KW-1185">Reference proteome</keyword>
<feature type="non-terminal residue" evidence="1">
    <location>
        <position position="1"/>
    </location>
</feature>
<organism evidence="1 2">
    <name type="scientific">Cenococcum geophilum 1.58</name>
    <dbReference type="NCBI Taxonomy" id="794803"/>
    <lineage>
        <taxon>Eukaryota</taxon>
        <taxon>Fungi</taxon>
        <taxon>Dikarya</taxon>
        <taxon>Ascomycota</taxon>
        <taxon>Pezizomycotina</taxon>
        <taxon>Dothideomycetes</taxon>
        <taxon>Pleosporomycetidae</taxon>
        <taxon>Gloniales</taxon>
        <taxon>Gloniaceae</taxon>
        <taxon>Cenococcum</taxon>
    </lineage>
</organism>
<evidence type="ECO:0000313" key="2">
    <source>
        <dbReference type="Proteomes" id="UP000250078"/>
    </source>
</evidence>
<gene>
    <name evidence="1" type="ORF">K441DRAFT_591658</name>
</gene>
<name>A0ACC8ENT5_9PEZI</name>
<evidence type="ECO:0000313" key="1">
    <source>
        <dbReference type="EMBL" id="OCK87965.1"/>
    </source>
</evidence>
<dbReference type="Proteomes" id="UP000250078">
    <property type="component" value="Unassembled WGS sequence"/>
</dbReference>